<gene>
    <name evidence="1" type="ordered locus">HRM2_22980</name>
</gene>
<dbReference type="OrthoDB" id="6214753at2"/>
<proteinExistence type="predicted"/>
<dbReference type="AlphaFoldDB" id="C0QEQ1"/>
<accession>C0QEQ1</accession>
<sequence>MPINTLLDVKGKFEIQTYYSRPKEIDRHNHIPFSGSPRKHPFEKDKIILVADPFTANTFYYEFKIKDIGFAEELANITNIDGDSVAMTRIWVKKKSVSIRCTPFIVDTIESV</sequence>
<evidence type="ECO:0000313" key="2">
    <source>
        <dbReference type="Proteomes" id="UP000000442"/>
    </source>
</evidence>
<dbReference type="KEGG" id="dat:HRM2_22980"/>
<organism evidence="1 2">
    <name type="scientific">Desulforapulum autotrophicum (strain ATCC 43914 / DSM 3382 / VKM B-1955 / HRM2)</name>
    <name type="common">Desulfobacterium autotrophicum</name>
    <dbReference type="NCBI Taxonomy" id="177437"/>
    <lineage>
        <taxon>Bacteria</taxon>
        <taxon>Pseudomonadati</taxon>
        <taxon>Thermodesulfobacteriota</taxon>
        <taxon>Desulfobacteria</taxon>
        <taxon>Desulfobacterales</taxon>
        <taxon>Desulfobacteraceae</taxon>
        <taxon>Desulforapulum</taxon>
    </lineage>
</organism>
<dbReference type="eggNOG" id="ENOG50334GB">
    <property type="taxonomic scope" value="Bacteria"/>
</dbReference>
<keyword evidence="2" id="KW-1185">Reference proteome</keyword>
<evidence type="ECO:0000313" key="1">
    <source>
        <dbReference type="EMBL" id="ACN15393.1"/>
    </source>
</evidence>
<protein>
    <recommendedName>
        <fullName evidence="3">Inorganic pyrophosphatase Ppa</fullName>
    </recommendedName>
</protein>
<dbReference type="HOGENOM" id="CLU_162064_0_0_7"/>
<reference evidence="1 2" key="1">
    <citation type="journal article" date="2009" name="Environ. Microbiol.">
        <title>Genome sequence of Desulfobacterium autotrophicum HRM2, a marine sulfate reducer oxidizing organic carbon completely to carbon dioxide.</title>
        <authorList>
            <person name="Strittmatter A.W."/>
            <person name="Liesegang H."/>
            <person name="Rabus R."/>
            <person name="Decker I."/>
            <person name="Amann J."/>
            <person name="Andres S."/>
            <person name="Henne A."/>
            <person name="Fricke W.F."/>
            <person name="Martinez-Arias R."/>
            <person name="Bartels D."/>
            <person name="Goesmann A."/>
            <person name="Krause L."/>
            <person name="Puehler A."/>
            <person name="Klenk H.P."/>
            <person name="Richter M."/>
            <person name="Schuler M."/>
            <person name="Gloeckner F.O."/>
            <person name="Meyerdierks A."/>
            <person name="Gottschalk G."/>
            <person name="Amann R."/>
        </authorList>
    </citation>
    <scope>NUCLEOTIDE SEQUENCE [LARGE SCALE GENOMIC DNA]</scope>
    <source>
        <strain evidence="2">ATCC 43914 / DSM 3382 / HRM2</strain>
    </source>
</reference>
<name>C0QEQ1_DESAH</name>
<dbReference type="Proteomes" id="UP000000442">
    <property type="component" value="Chromosome"/>
</dbReference>
<dbReference type="RefSeq" id="WP_015904161.1">
    <property type="nucleotide sequence ID" value="NC_012108.1"/>
</dbReference>
<dbReference type="STRING" id="177437.HRM2_22980"/>
<dbReference type="EMBL" id="CP001087">
    <property type="protein sequence ID" value="ACN15393.1"/>
    <property type="molecule type" value="Genomic_DNA"/>
</dbReference>
<evidence type="ECO:0008006" key="3">
    <source>
        <dbReference type="Google" id="ProtNLM"/>
    </source>
</evidence>